<dbReference type="EMBL" id="CP012524">
    <property type="protein sequence ID" value="ALC42286.1"/>
    <property type="molecule type" value="Genomic_DNA"/>
</dbReference>
<dbReference type="GO" id="GO:0005509">
    <property type="term" value="F:calcium ion binding"/>
    <property type="evidence" value="ECO:0007669"/>
    <property type="project" value="InterPro"/>
</dbReference>
<dbReference type="Gene3D" id="1.10.238.10">
    <property type="entry name" value="EF-hand"/>
    <property type="match status" value="2"/>
</dbReference>
<evidence type="ECO:0000259" key="3">
    <source>
        <dbReference type="PROSITE" id="PS50222"/>
    </source>
</evidence>
<protein>
    <submittedName>
        <fullName evidence="4">Maker110</fullName>
    </submittedName>
</protein>
<sequence>MDLSPQDLAQFEHAFELLNSDKDGSVTIKDLSTILRKLGRDPTEAELKTMINEVDLDGNGAIEFDEFLHLMSMKMCEEPSEEALRETFRVFDNENTGFIGIDQLRGVMIALGETPGDDELDEMIHEHDLDGDGKICFEEFVNMMTMIL</sequence>
<feature type="domain" description="EF-hand" evidence="3">
    <location>
        <begin position="115"/>
        <end position="148"/>
    </location>
</feature>
<dbReference type="PROSITE" id="PS00018">
    <property type="entry name" value="EF_HAND_1"/>
    <property type="match status" value="2"/>
</dbReference>
<organism evidence="4 5">
    <name type="scientific">Drosophila busckii</name>
    <name type="common">Fruit fly</name>
    <dbReference type="NCBI Taxonomy" id="30019"/>
    <lineage>
        <taxon>Eukaryota</taxon>
        <taxon>Metazoa</taxon>
        <taxon>Ecdysozoa</taxon>
        <taxon>Arthropoda</taxon>
        <taxon>Hexapoda</taxon>
        <taxon>Insecta</taxon>
        <taxon>Pterygota</taxon>
        <taxon>Neoptera</taxon>
        <taxon>Endopterygota</taxon>
        <taxon>Diptera</taxon>
        <taxon>Brachycera</taxon>
        <taxon>Muscomorpha</taxon>
        <taxon>Ephydroidea</taxon>
        <taxon>Drosophilidae</taxon>
        <taxon>Drosophila</taxon>
    </lineage>
</organism>
<dbReference type="GO" id="GO:0016460">
    <property type="term" value="C:myosin II complex"/>
    <property type="evidence" value="ECO:0007669"/>
    <property type="project" value="TreeGrafter"/>
</dbReference>
<proteinExistence type="predicted"/>
<dbReference type="PROSITE" id="PS50222">
    <property type="entry name" value="EF_HAND_2"/>
    <property type="match status" value="4"/>
</dbReference>
<dbReference type="AlphaFoldDB" id="A0A0M5J7I1"/>
<dbReference type="SMART" id="SM00054">
    <property type="entry name" value="EFh"/>
    <property type="match status" value="4"/>
</dbReference>
<feature type="domain" description="EF-hand" evidence="3">
    <location>
        <begin position="42"/>
        <end position="77"/>
    </location>
</feature>
<dbReference type="InterPro" id="IPR050230">
    <property type="entry name" value="CALM/Myosin/TropC-like"/>
</dbReference>
<reference evidence="4 5" key="1">
    <citation type="submission" date="2015-08" db="EMBL/GenBank/DDBJ databases">
        <title>Ancestral chromatin configuration constrains chromatin evolution on differentiating sex chromosomes in Drosophila.</title>
        <authorList>
            <person name="Zhou Q."/>
            <person name="Bachtrog D."/>
        </authorList>
    </citation>
    <scope>NUCLEOTIDE SEQUENCE [LARGE SCALE GENOMIC DNA]</scope>
    <source>
        <tissue evidence="4">Whole larvae</tissue>
    </source>
</reference>
<dbReference type="FunFam" id="1.10.238.10:FF:000001">
    <property type="entry name" value="Calmodulin 1"/>
    <property type="match status" value="1"/>
</dbReference>
<evidence type="ECO:0000313" key="4">
    <source>
        <dbReference type="EMBL" id="ALC42286.1"/>
    </source>
</evidence>
<dbReference type="SUPFAM" id="SSF47473">
    <property type="entry name" value="EF-hand"/>
    <property type="match status" value="1"/>
</dbReference>
<evidence type="ECO:0000256" key="1">
    <source>
        <dbReference type="ARBA" id="ARBA00022737"/>
    </source>
</evidence>
<keyword evidence="1" id="KW-0677">Repeat</keyword>
<evidence type="ECO:0000313" key="5">
    <source>
        <dbReference type="Proteomes" id="UP000494163"/>
    </source>
</evidence>
<dbReference type="PANTHER" id="PTHR23048:SF0">
    <property type="entry name" value="CALMODULIN LIKE 3"/>
    <property type="match status" value="1"/>
</dbReference>
<dbReference type="OrthoDB" id="26525at2759"/>
<dbReference type="STRING" id="30019.A0A0M5J7I1"/>
<dbReference type="InterPro" id="IPR018247">
    <property type="entry name" value="EF_Hand_1_Ca_BS"/>
</dbReference>
<dbReference type="SMR" id="A0A0M5J7I1"/>
<dbReference type="Proteomes" id="UP000494163">
    <property type="component" value="Chromosome 2R"/>
</dbReference>
<keyword evidence="2" id="KW-0106">Calcium</keyword>
<dbReference type="CDD" id="cd00051">
    <property type="entry name" value="EFh"/>
    <property type="match status" value="2"/>
</dbReference>
<gene>
    <name evidence="4" type="ORF">Dbus_chr2Rg1865</name>
</gene>
<dbReference type="InterPro" id="IPR011992">
    <property type="entry name" value="EF-hand-dom_pair"/>
</dbReference>
<dbReference type="PANTHER" id="PTHR23048">
    <property type="entry name" value="MYOSIN LIGHT CHAIN 1, 3"/>
    <property type="match status" value="1"/>
</dbReference>
<dbReference type="Pfam" id="PF13499">
    <property type="entry name" value="EF-hand_7"/>
    <property type="match status" value="2"/>
</dbReference>
<feature type="domain" description="EF-hand" evidence="3">
    <location>
        <begin position="79"/>
        <end position="114"/>
    </location>
</feature>
<dbReference type="OMA" id="MCEEPSE"/>
<evidence type="ECO:0000256" key="2">
    <source>
        <dbReference type="ARBA" id="ARBA00022837"/>
    </source>
</evidence>
<dbReference type="InterPro" id="IPR002048">
    <property type="entry name" value="EF_hand_dom"/>
</dbReference>
<keyword evidence="5" id="KW-1185">Reference proteome</keyword>
<accession>A0A0M5J7I1</accession>
<feature type="domain" description="EF-hand" evidence="3">
    <location>
        <begin position="6"/>
        <end position="41"/>
    </location>
</feature>
<name>A0A0M5J7I1_DROBS</name>